<proteinExistence type="predicted"/>
<evidence type="ECO:0000313" key="2">
    <source>
        <dbReference type="Proteomes" id="UP000093366"/>
    </source>
</evidence>
<dbReference type="EMBL" id="MAUJ01000001">
    <property type="protein sequence ID" value="OCQ23990.1"/>
    <property type="molecule type" value="Genomic_DNA"/>
</dbReference>
<dbReference type="AlphaFoldDB" id="A0A1C0TXE0"/>
<comment type="caution">
    <text evidence="1">The sequence shown here is derived from an EMBL/GenBank/DDBJ whole genome shotgun (WGS) entry which is preliminary data.</text>
</comment>
<evidence type="ECO:0000313" key="1">
    <source>
        <dbReference type="EMBL" id="OCQ23990.1"/>
    </source>
</evidence>
<gene>
    <name evidence="1" type="ORF">A7985_00130</name>
</gene>
<protein>
    <submittedName>
        <fullName evidence="1">Uncharacterized protein</fullName>
    </submittedName>
</protein>
<accession>A0A1C0TXE0</accession>
<sequence>MAVLSEEHRNSINYLKIQERYPERFFAWSPHLDVLARADRVVSQDSLNSWLMLVLARLREGYESKVILSRLERAQLLKYLTQSDYDSKEKQALVQYLSEYKVRSGIGLYQLPNGKEWYQSKLNFYSGQTHDPHELAAFLSAKTDAVDEPVESNINNIGLRLPAILQITSSYCEAKSGLNWRDSYVDVEHTLANCYQYIPLSDLKVLTVLAEVDLGIHLYAWSQRQAMHRLQSRLALNDALAHALLNNIAFHPATNMAILPYIKASSKL</sequence>
<dbReference type="Proteomes" id="UP000093366">
    <property type="component" value="Unassembled WGS sequence"/>
</dbReference>
<organism evidence="1 2">
    <name type="scientific">Pseudoalteromonas luteoviolacea</name>
    <dbReference type="NCBI Taxonomy" id="43657"/>
    <lineage>
        <taxon>Bacteria</taxon>
        <taxon>Pseudomonadati</taxon>
        <taxon>Pseudomonadota</taxon>
        <taxon>Gammaproteobacteria</taxon>
        <taxon>Alteromonadales</taxon>
        <taxon>Pseudoalteromonadaceae</taxon>
        <taxon>Pseudoalteromonas</taxon>
    </lineage>
</organism>
<name>A0A1C0TXE0_9GAMM</name>
<reference evidence="2" key="1">
    <citation type="submission" date="2016-07" db="EMBL/GenBank/DDBJ databases">
        <authorList>
            <person name="Florea S."/>
            <person name="Webb J.S."/>
            <person name="Jaromczyk J."/>
            <person name="Schardl C.L."/>
        </authorList>
    </citation>
    <scope>NUCLEOTIDE SEQUENCE [LARGE SCALE GENOMIC DNA]</scope>
    <source>
        <strain evidence="2">IPB1</strain>
    </source>
</reference>